<evidence type="ECO:0000313" key="2">
    <source>
        <dbReference type="EMBL" id="AZN72976.1"/>
    </source>
</evidence>
<gene>
    <name evidence="2" type="ORF">D5400_18305</name>
</gene>
<sequence length="92" mass="10249">MFVRLSILGALGCLAGLISANEQAEAQECQVTLEESHQFYNGCPYTVFVTYEAICQDHTFRELGKGPIQPGNYSDAVVGGRFCSYNWGWRAY</sequence>
<protein>
    <recommendedName>
        <fullName evidence="4">DUF3551 domain-containing protein</fullName>
    </recommendedName>
</protein>
<keyword evidence="3" id="KW-1185">Reference proteome</keyword>
<dbReference type="RefSeq" id="WP_126011415.1">
    <property type="nucleotide sequence ID" value="NZ_CP032509.1"/>
</dbReference>
<keyword evidence="1" id="KW-0732">Signal</keyword>
<dbReference type="EMBL" id="CP032509">
    <property type="protein sequence ID" value="AZN72976.1"/>
    <property type="molecule type" value="Genomic_DNA"/>
</dbReference>
<organism evidence="2 3">
    <name type="scientific">Georhizobium profundi</name>
    <dbReference type="NCBI Taxonomy" id="2341112"/>
    <lineage>
        <taxon>Bacteria</taxon>
        <taxon>Pseudomonadati</taxon>
        <taxon>Pseudomonadota</taxon>
        <taxon>Alphaproteobacteria</taxon>
        <taxon>Hyphomicrobiales</taxon>
        <taxon>Rhizobiaceae</taxon>
        <taxon>Georhizobium</taxon>
    </lineage>
</organism>
<evidence type="ECO:0008006" key="4">
    <source>
        <dbReference type="Google" id="ProtNLM"/>
    </source>
</evidence>
<dbReference type="KEGG" id="abaw:D5400_18305"/>
<evidence type="ECO:0000313" key="3">
    <source>
        <dbReference type="Proteomes" id="UP000268192"/>
    </source>
</evidence>
<name>A0A3Q8XQL3_9HYPH</name>
<feature type="signal peptide" evidence="1">
    <location>
        <begin position="1"/>
        <end position="20"/>
    </location>
</feature>
<accession>A0A3Q8XQL3</accession>
<dbReference type="Proteomes" id="UP000268192">
    <property type="component" value="Chromosome"/>
</dbReference>
<proteinExistence type="predicted"/>
<feature type="chain" id="PRO_5018742571" description="DUF3551 domain-containing protein" evidence="1">
    <location>
        <begin position="21"/>
        <end position="92"/>
    </location>
</feature>
<evidence type="ECO:0000256" key="1">
    <source>
        <dbReference type="SAM" id="SignalP"/>
    </source>
</evidence>
<reference evidence="2 3" key="1">
    <citation type="submission" date="2018-09" db="EMBL/GenBank/DDBJ databases">
        <title>Marinorhizobium profundi gen. nov., sp. nov., isolated from a deep-sea sediment sample from the New Britain Trench and proposal of Marinorhizobiaceae fam. nov. in the order Rhizobiales of the class Alphaproteobacteria.</title>
        <authorList>
            <person name="Cao J."/>
        </authorList>
    </citation>
    <scope>NUCLEOTIDE SEQUENCE [LARGE SCALE GENOMIC DNA]</scope>
    <source>
        <strain evidence="2 3">WS11</strain>
    </source>
</reference>
<dbReference type="AlphaFoldDB" id="A0A3Q8XQL3"/>